<dbReference type="EMBL" id="AQFT01000057">
    <property type="protein sequence ID" value="EMZ28841.1"/>
    <property type="molecule type" value="Genomic_DNA"/>
</dbReference>
<dbReference type="Proteomes" id="UP000012589">
    <property type="component" value="Unassembled WGS sequence"/>
</dbReference>
<dbReference type="STRING" id="1235802.C823_01868"/>
<keyword evidence="2" id="KW-1185">Reference proteome</keyword>
<dbReference type="HOGENOM" id="CLU_1956299_0_0_9"/>
<dbReference type="AlphaFoldDB" id="N2AL83"/>
<reference evidence="1 2" key="1">
    <citation type="journal article" date="2014" name="Genome Announc.">
        <title>Draft genome sequences of the altered schaedler flora, a defined bacterial community from gnotobiotic mice.</title>
        <authorList>
            <person name="Wannemuehler M.J."/>
            <person name="Overstreet A.M."/>
            <person name="Ward D.V."/>
            <person name="Phillips G.J."/>
        </authorList>
    </citation>
    <scope>NUCLEOTIDE SEQUENCE [LARGE SCALE GENOMIC DNA]</scope>
    <source>
        <strain evidence="1 2">ASF492</strain>
    </source>
</reference>
<evidence type="ECO:0000313" key="2">
    <source>
        <dbReference type="Proteomes" id="UP000012589"/>
    </source>
</evidence>
<gene>
    <name evidence="1" type="ORF">C823_01868</name>
</gene>
<protein>
    <submittedName>
        <fullName evidence="1">Uncharacterized protein</fullName>
    </submittedName>
</protein>
<dbReference type="PATRIC" id="fig|1235802.3.peg.1978"/>
<name>N2AL83_9FIRM</name>
<comment type="caution">
    <text evidence="1">The sequence shown here is derived from an EMBL/GenBank/DDBJ whole genome shotgun (WGS) entry which is preliminary data.</text>
</comment>
<sequence>MAKIDNAVRIVEFESEYDLYSQMENDLNTYFNEEYTKCFKLKNFQLIDRNHAILYFEEDPNIIMSRFIYNGEVLDVEDILGINFFSLQEILLIDSLGVITISDTEYDIEKIEYTVDIYGSRHADIYLS</sequence>
<evidence type="ECO:0000313" key="1">
    <source>
        <dbReference type="EMBL" id="EMZ28841.1"/>
    </source>
</evidence>
<organism evidence="1 2">
    <name type="scientific">Eubacterium plexicaudatum ASF492</name>
    <dbReference type="NCBI Taxonomy" id="1235802"/>
    <lineage>
        <taxon>Bacteria</taxon>
        <taxon>Bacillati</taxon>
        <taxon>Bacillota</taxon>
        <taxon>Clostridia</taxon>
        <taxon>Eubacteriales</taxon>
        <taxon>Eubacteriaceae</taxon>
        <taxon>Eubacterium</taxon>
    </lineage>
</organism>
<accession>N2AL83</accession>
<proteinExistence type="predicted"/>